<dbReference type="InParanoid" id="D5MCU9"/>
<dbReference type="AlphaFoldDB" id="D5MCU9"/>
<accession>D5MCU9</accession>
<dbReference type="CTD" id="13218227"/>
<protein>
    <submittedName>
        <fullName evidence="2">Ovule protein</fullName>
    </submittedName>
</protein>
<dbReference type="KEGG" id="cel:CELE_ZK228.13"/>
<keyword evidence="3" id="KW-1185">Reference proteome</keyword>
<dbReference type="Proteomes" id="UP000001940">
    <property type="component" value="Chromosome V"/>
</dbReference>
<reference evidence="2 3" key="1">
    <citation type="journal article" date="1998" name="Science">
        <title>Genome sequence of the nematode C. elegans: a platform for investigating biology.</title>
        <authorList>
            <consortium name="The C. elegans sequencing consortium"/>
            <person name="Sulson J.E."/>
            <person name="Waterston R."/>
        </authorList>
    </citation>
    <scope>NUCLEOTIDE SEQUENCE [LARGE SCALE GENOMIC DNA]</scope>
    <source>
        <strain evidence="2 3">Bristol N2</strain>
    </source>
</reference>
<sequence>MSDCWRSFTTIFLLFLIFFAENVYDPRSYPPRQNLFAYNCGPPVLEMHISSVRQTDGLKLEKKTVAT</sequence>
<gene>
    <name evidence="2" type="ORF">CELE_ZK228.13</name>
    <name evidence="2 4" type="ORF">ZK228.13</name>
</gene>
<dbReference type="Bgee" id="WBGene00195061">
    <property type="expression patterns" value="Expressed in adult organism and 1 other cell type or tissue"/>
</dbReference>
<feature type="signal peptide" evidence="1">
    <location>
        <begin position="1"/>
        <end position="20"/>
    </location>
</feature>
<name>D5MCU9_CAEEL</name>
<organism evidence="2 3">
    <name type="scientific">Caenorhabditis elegans</name>
    <dbReference type="NCBI Taxonomy" id="6239"/>
    <lineage>
        <taxon>Eukaryota</taxon>
        <taxon>Metazoa</taxon>
        <taxon>Ecdysozoa</taxon>
        <taxon>Nematoda</taxon>
        <taxon>Chromadorea</taxon>
        <taxon>Rhabditida</taxon>
        <taxon>Rhabditina</taxon>
        <taxon>Rhabditomorpha</taxon>
        <taxon>Rhabditoidea</taxon>
        <taxon>Rhabditidae</taxon>
        <taxon>Peloderinae</taxon>
        <taxon>Caenorhabditis</taxon>
    </lineage>
</organism>
<dbReference type="AGR" id="WB:WBGene00195061"/>
<evidence type="ECO:0000256" key="1">
    <source>
        <dbReference type="SAM" id="SignalP"/>
    </source>
</evidence>
<dbReference type="WormBase" id="ZK228.13">
    <property type="protein sequence ID" value="CE44761"/>
    <property type="gene ID" value="WBGene00195061"/>
</dbReference>
<evidence type="ECO:0000313" key="3">
    <source>
        <dbReference type="Proteomes" id="UP000001940"/>
    </source>
</evidence>
<dbReference type="PaxDb" id="6239-ZK228.13"/>
<evidence type="ECO:0000313" key="4">
    <source>
        <dbReference type="WormBase" id="ZK228.13"/>
    </source>
</evidence>
<dbReference type="GeneID" id="13218227"/>
<keyword evidence="1" id="KW-0732">Signal</keyword>
<proteinExistence type="predicted"/>
<dbReference type="RefSeq" id="NP_001256800.1">
    <property type="nucleotide sequence ID" value="NM_001269871.1"/>
</dbReference>
<evidence type="ECO:0000313" key="2">
    <source>
        <dbReference type="EMBL" id="CBL43466.1"/>
    </source>
</evidence>
<feature type="chain" id="PRO_5003074218" evidence="1">
    <location>
        <begin position="21"/>
        <end position="67"/>
    </location>
</feature>
<dbReference type="HOGENOM" id="CLU_2814750_0_0_1"/>
<dbReference type="EMBL" id="BX284605">
    <property type="protein sequence ID" value="CBL43466.1"/>
    <property type="molecule type" value="Genomic_DNA"/>
</dbReference>